<feature type="domain" description="VWFA" evidence="4">
    <location>
        <begin position="668"/>
        <end position="832"/>
    </location>
</feature>
<dbReference type="SMART" id="SM00327">
    <property type="entry name" value="VWA"/>
    <property type="match status" value="1"/>
</dbReference>
<accession>A0A3S0KLT3</accession>
<dbReference type="InterPro" id="IPR013783">
    <property type="entry name" value="Ig-like_fold"/>
</dbReference>
<protein>
    <submittedName>
        <fullName evidence="6">VWA domain-containing protein</fullName>
    </submittedName>
</protein>
<evidence type="ECO:0000259" key="4">
    <source>
        <dbReference type="PROSITE" id="PS50234"/>
    </source>
</evidence>
<organism evidence="6 7">
    <name type="scientific">Lysinibacillus telephonicus</name>
    <dbReference type="NCBI Taxonomy" id="1714840"/>
    <lineage>
        <taxon>Bacteria</taxon>
        <taxon>Bacillati</taxon>
        <taxon>Bacillota</taxon>
        <taxon>Bacilli</taxon>
        <taxon>Bacillales</taxon>
        <taxon>Bacillaceae</taxon>
        <taxon>Lysinibacillus</taxon>
    </lineage>
</organism>
<keyword evidence="7" id="KW-1185">Reference proteome</keyword>
<reference evidence="6 7" key="1">
    <citation type="submission" date="2018-12" db="EMBL/GenBank/DDBJ databases">
        <authorList>
            <person name="Yu L."/>
        </authorList>
    </citation>
    <scope>NUCLEOTIDE SEQUENCE [LARGE SCALE GENOMIC DNA]</scope>
    <source>
        <strain evidence="6 7">S5H2222</strain>
    </source>
</reference>
<gene>
    <name evidence="6" type="ORF">EKG35_02155</name>
</gene>
<proteinExistence type="predicted"/>
<keyword evidence="1 3" id="KW-0732">Signal</keyword>
<evidence type="ECO:0000256" key="2">
    <source>
        <dbReference type="SAM" id="Coils"/>
    </source>
</evidence>
<dbReference type="InterPro" id="IPR036465">
    <property type="entry name" value="vWFA_dom_sf"/>
</dbReference>
<dbReference type="Gene3D" id="3.40.50.410">
    <property type="entry name" value="von Willebrand factor, type A domain"/>
    <property type="match status" value="1"/>
</dbReference>
<feature type="domain" description="SLH" evidence="5">
    <location>
        <begin position="27"/>
        <end position="90"/>
    </location>
</feature>
<evidence type="ECO:0000259" key="5">
    <source>
        <dbReference type="PROSITE" id="PS51272"/>
    </source>
</evidence>
<dbReference type="Proteomes" id="UP000276349">
    <property type="component" value="Unassembled WGS sequence"/>
</dbReference>
<dbReference type="SUPFAM" id="SSF53300">
    <property type="entry name" value="vWA-like"/>
    <property type="match status" value="1"/>
</dbReference>
<sequence length="943" mass="104943">MNKCKKIVIVLLCCMLTFAWTAPLTTEAATITDVKSSNSKYTAVKWAVDNGIMETYPGGKFQTHKLVTEQQLLTMIANLDDNYSYSYSSDMIYNYYSELNIPLNSNRYANVSRGQFARIFAALNGLDLSEPQAVQYLYLNEITTGTTGKKTYNDYQPNKNITRGDIAVFFYRIAKQGGIASEGLTGTATGKDNSQITLPVNFMSNGTVEFENNNDNNHNDWSNNPKVNNEVQNIEITNPEITANGVDSTLITIDLKDSYGNEISEEESLQFKVTSKAGAKISSSSNSSSGQSIYAYSDGGVLSVYVTAPKLTKTIKDTITFELVNNDEAKYASYKGKKFEATLRYVPKAELRITYDIYDPENPEYAGGNVDSGVKPTNLPDDMEPGKITIVEVDPDDQTFYGKQGSDSDKSIDYANAELRIANKEISPWLFEQIALINYNTTVQYSLNSEGRPVYNFHTEDVIKTDYKLSISSPVSEIVLFLIEFIPEDEEDISLYLYDSVKAIRAIYNSLSSFEQKNLQNNFKDAISKLEDAEAVVDSLKKNQDLANRPDDKEKYTKVIVSLVAPGGKIITDYRGKVRINYNGVSGDFEFTTNTKDYVTNTGHAGAAVAYFDSVIYGETEVTAELLPYDSEDNSYKKSLKDLYNQEVKETIFANQQFKENSCSREVEVGFVVDQSGSMKKNDPTNHVSTKTKQLIETIDAKHNSAVRFNTKGILEKSGSAEVVSSADIFKASNIKGGTNIASGIDIALSNFTSSTTTSKSIILVSDGVTTERQINQVIQKAKNNNVKIYTVAVGKQADTKFSSLKQIADETGGQFFHISQIEKLHDVYENIAEAILCEDYDSDNFCTSPDSIFDDAEVEIRRTNVTMTATINTNCDNVDKVIAQFNSVYGNYQFDLIDRGQNIYRATQSVSKFQNFNLYEDVEFLAYDENGNLIGSKTVEIQ</sequence>
<feature type="chain" id="PRO_5038961349" evidence="3">
    <location>
        <begin position="22"/>
        <end position="943"/>
    </location>
</feature>
<dbReference type="OrthoDB" id="188440at2"/>
<dbReference type="PANTHER" id="PTHR24020">
    <property type="entry name" value="COLLAGEN ALPHA"/>
    <property type="match status" value="1"/>
</dbReference>
<dbReference type="Pfam" id="PF00092">
    <property type="entry name" value="VWA"/>
    <property type="match status" value="1"/>
</dbReference>
<evidence type="ECO:0000313" key="7">
    <source>
        <dbReference type="Proteomes" id="UP000276349"/>
    </source>
</evidence>
<keyword evidence="2" id="KW-0175">Coiled coil</keyword>
<dbReference type="InterPro" id="IPR008964">
    <property type="entry name" value="Invasin/intimin_cell_adhesion"/>
</dbReference>
<dbReference type="PROSITE" id="PS51272">
    <property type="entry name" value="SLH"/>
    <property type="match status" value="1"/>
</dbReference>
<dbReference type="InterPro" id="IPR002035">
    <property type="entry name" value="VWF_A"/>
</dbReference>
<dbReference type="Gene3D" id="2.60.40.10">
    <property type="entry name" value="Immunoglobulins"/>
    <property type="match status" value="1"/>
</dbReference>
<evidence type="ECO:0000256" key="1">
    <source>
        <dbReference type="ARBA" id="ARBA00022729"/>
    </source>
</evidence>
<dbReference type="InterPro" id="IPR050525">
    <property type="entry name" value="ECM_Assembly_Org"/>
</dbReference>
<dbReference type="PANTHER" id="PTHR24020:SF84">
    <property type="entry name" value="VWFA DOMAIN-CONTAINING PROTEIN"/>
    <property type="match status" value="1"/>
</dbReference>
<feature type="coiled-coil region" evidence="2">
    <location>
        <begin position="516"/>
        <end position="543"/>
    </location>
</feature>
<comment type="caution">
    <text evidence="6">The sequence shown here is derived from an EMBL/GenBank/DDBJ whole genome shotgun (WGS) entry which is preliminary data.</text>
</comment>
<dbReference type="SUPFAM" id="SSF49373">
    <property type="entry name" value="Invasin/intimin cell-adhesion fragments"/>
    <property type="match status" value="1"/>
</dbReference>
<name>A0A3S0KLT3_9BACI</name>
<feature type="signal peptide" evidence="3">
    <location>
        <begin position="1"/>
        <end position="21"/>
    </location>
</feature>
<evidence type="ECO:0000256" key="3">
    <source>
        <dbReference type="SAM" id="SignalP"/>
    </source>
</evidence>
<dbReference type="AlphaFoldDB" id="A0A3S0KLT3"/>
<dbReference type="Pfam" id="PF00395">
    <property type="entry name" value="SLH"/>
    <property type="match status" value="1"/>
</dbReference>
<evidence type="ECO:0000313" key="6">
    <source>
        <dbReference type="EMBL" id="RTQ95803.1"/>
    </source>
</evidence>
<dbReference type="PROSITE" id="PS50234">
    <property type="entry name" value="VWFA"/>
    <property type="match status" value="1"/>
</dbReference>
<dbReference type="EMBL" id="RXNR01000004">
    <property type="protein sequence ID" value="RTQ95803.1"/>
    <property type="molecule type" value="Genomic_DNA"/>
</dbReference>
<dbReference type="RefSeq" id="WP_126292671.1">
    <property type="nucleotide sequence ID" value="NZ_RXNR01000004.1"/>
</dbReference>
<dbReference type="InterPro" id="IPR001119">
    <property type="entry name" value="SLH_dom"/>
</dbReference>